<proteinExistence type="predicted"/>
<reference evidence="1" key="1">
    <citation type="submission" date="2022-07" db="EMBL/GenBank/DDBJ databases">
        <title>Phylogenomic reconstructions and comparative analyses of Kickxellomycotina fungi.</title>
        <authorList>
            <person name="Reynolds N.K."/>
            <person name="Stajich J.E."/>
            <person name="Barry K."/>
            <person name="Grigoriev I.V."/>
            <person name="Crous P."/>
            <person name="Smith M.E."/>
        </authorList>
    </citation>
    <scope>NUCLEOTIDE SEQUENCE</scope>
    <source>
        <strain evidence="1">Benny 63K</strain>
    </source>
</reference>
<protein>
    <submittedName>
        <fullName evidence="1">Adenyl-nucleotide exchange factor sse1</fullName>
    </submittedName>
</protein>
<comment type="caution">
    <text evidence="1">The sequence shown here is derived from an EMBL/GenBank/DDBJ whole genome shotgun (WGS) entry which is preliminary data.</text>
</comment>
<sequence>AYIDPKEQKEFLARLTEAEDWLYEEGEDASHDAYVEKVSGLKATGEPIVERYREDKERPKAARELRDVVSQWADRATSQEERYSHITSEERQKIIDRIEKVQEWLDEKLEKQSTKSKWDAPAVFANEIRKQRDELVYFATPIMSRPKPAPAPAPKVDEAADADVEVESPKSEGEPKGNTEQMDVD</sequence>
<evidence type="ECO:0000313" key="1">
    <source>
        <dbReference type="EMBL" id="KAJ1881832.1"/>
    </source>
</evidence>
<name>A0ACC1HYU8_9FUNG</name>
<feature type="non-terminal residue" evidence="1">
    <location>
        <position position="1"/>
    </location>
</feature>
<organism evidence="1 2">
    <name type="scientific">Kickxella alabastrina</name>
    <dbReference type="NCBI Taxonomy" id="61397"/>
    <lineage>
        <taxon>Eukaryota</taxon>
        <taxon>Fungi</taxon>
        <taxon>Fungi incertae sedis</taxon>
        <taxon>Zoopagomycota</taxon>
        <taxon>Kickxellomycotina</taxon>
        <taxon>Kickxellomycetes</taxon>
        <taxon>Kickxellales</taxon>
        <taxon>Kickxellaceae</taxon>
        <taxon>Kickxella</taxon>
    </lineage>
</organism>
<evidence type="ECO:0000313" key="2">
    <source>
        <dbReference type="Proteomes" id="UP001150581"/>
    </source>
</evidence>
<dbReference type="EMBL" id="JANBPG010003322">
    <property type="protein sequence ID" value="KAJ1881832.1"/>
    <property type="molecule type" value="Genomic_DNA"/>
</dbReference>
<gene>
    <name evidence="1" type="primary">SSE1_1</name>
    <name evidence="1" type="ORF">LPJ66_011254</name>
</gene>
<dbReference type="Proteomes" id="UP001150581">
    <property type="component" value="Unassembled WGS sequence"/>
</dbReference>
<accession>A0ACC1HYU8</accession>
<keyword evidence="2" id="KW-1185">Reference proteome</keyword>